<feature type="region of interest" description="Disordered" evidence="4">
    <location>
        <begin position="65"/>
        <end position="87"/>
    </location>
</feature>
<keyword evidence="6" id="KW-1185">Reference proteome</keyword>
<comment type="function">
    <text evidence="3">Key enzyme for ketone body catabolism. Transfers the CoA moiety from succinate to acetoacetate. Formation of the enzyme-CoA intermediate proceeds via an unstable anhydride species formed between the carboxylate groups of the enzyme and substrate.</text>
</comment>
<proteinExistence type="inferred from homology"/>
<dbReference type="InterPro" id="IPR012791">
    <property type="entry name" value="3-oxoacid_CoA-transf_B"/>
</dbReference>
<dbReference type="PIRSF" id="PIRSF000858">
    <property type="entry name" value="SCOT-t"/>
    <property type="match status" value="1"/>
</dbReference>
<accession>A0ABR3W1E7</accession>
<dbReference type="Gene3D" id="3.40.1080.10">
    <property type="entry name" value="Glutaconate Coenzyme A-transferase"/>
    <property type="match status" value="2"/>
</dbReference>
<evidence type="ECO:0000256" key="4">
    <source>
        <dbReference type="SAM" id="MobiDB-lite"/>
    </source>
</evidence>
<reference evidence="5 6" key="1">
    <citation type="journal article" date="2024" name="IMA Fungus">
        <title>IMA Genome - F19 : A genome assembly and annotation guide to empower mycologists, including annotated draft genome sequences of Ceratocystis pirilliformis, Diaporthe australafricana, Fusarium ophioides, Paecilomyces lecythidis, and Sporothrix stenoceras.</title>
        <authorList>
            <person name="Aylward J."/>
            <person name="Wilson A.M."/>
            <person name="Visagie C.M."/>
            <person name="Spraker J."/>
            <person name="Barnes I."/>
            <person name="Buitendag C."/>
            <person name="Ceriani C."/>
            <person name="Del Mar Angel L."/>
            <person name="du Plessis D."/>
            <person name="Fuchs T."/>
            <person name="Gasser K."/>
            <person name="Kramer D."/>
            <person name="Li W."/>
            <person name="Munsamy K."/>
            <person name="Piso A."/>
            <person name="Price J.L."/>
            <person name="Sonnekus B."/>
            <person name="Thomas C."/>
            <person name="van der Nest A."/>
            <person name="van Dijk A."/>
            <person name="van Heerden A."/>
            <person name="van Vuuren N."/>
            <person name="Yilmaz N."/>
            <person name="Duong T.A."/>
            <person name="van der Merwe N.A."/>
            <person name="Wingfield M.J."/>
            <person name="Wingfield B.D."/>
        </authorList>
    </citation>
    <scope>NUCLEOTIDE SEQUENCE [LARGE SCALE GENOMIC DNA]</scope>
    <source>
        <strain evidence="5 6">CMW 18300</strain>
    </source>
</reference>
<dbReference type="EC" id="2.8.3.5" evidence="3"/>
<dbReference type="PANTHER" id="PTHR13707:SF60">
    <property type="entry name" value="ACETATE COA-TRANSFERASE SUBUNIT ALPHA"/>
    <property type="match status" value="1"/>
</dbReference>
<name>A0ABR3W1E7_9PEZI</name>
<dbReference type="SMART" id="SM00882">
    <property type="entry name" value="CoA_trans"/>
    <property type="match status" value="2"/>
</dbReference>
<protein>
    <recommendedName>
        <fullName evidence="3">Succinyl-CoA:3-ketoacid-coenzyme A transferase</fullName>
        <ecNumber evidence="3">2.8.3.5</ecNumber>
    </recommendedName>
</protein>
<organism evidence="5 6">
    <name type="scientific">Diaporthe australafricana</name>
    <dbReference type="NCBI Taxonomy" id="127596"/>
    <lineage>
        <taxon>Eukaryota</taxon>
        <taxon>Fungi</taxon>
        <taxon>Dikarya</taxon>
        <taxon>Ascomycota</taxon>
        <taxon>Pezizomycotina</taxon>
        <taxon>Sordariomycetes</taxon>
        <taxon>Sordariomycetidae</taxon>
        <taxon>Diaporthales</taxon>
        <taxon>Diaporthaceae</taxon>
        <taxon>Diaporthe</taxon>
    </lineage>
</organism>
<dbReference type="InterPro" id="IPR004165">
    <property type="entry name" value="CoA_trans_fam_I"/>
</dbReference>
<dbReference type="InterPro" id="IPR004164">
    <property type="entry name" value="CoA_transf_AS"/>
</dbReference>
<evidence type="ECO:0000256" key="2">
    <source>
        <dbReference type="ARBA" id="ARBA00022679"/>
    </source>
</evidence>
<dbReference type="NCBIfam" id="TIGR02428">
    <property type="entry name" value="pcaJ_scoB_fam"/>
    <property type="match status" value="1"/>
</dbReference>
<comment type="similarity">
    <text evidence="1 3">Belongs to the 3-oxoacid CoA-transferase family.</text>
</comment>
<dbReference type="InterPro" id="IPR012792">
    <property type="entry name" value="3-oxoacid_CoA-transf_A"/>
</dbReference>
<dbReference type="Pfam" id="PF01144">
    <property type="entry name" value="CoA_trans"/>
    <property type="match status" value="2"/>
</dbReference>
<dbReference type="InterPro" id="IPR014388">
    <property type="entry name" value="3-oxoacid_CoA-transferase"/>
</dbReference>
<evidence type="ECO:0000313" key="6">
    <source>
        <dbReference type="Proteomes" id="UP001583177"/>
    </source>
</evidence>
<dbReference type="NCBIfam" id="TIGR02429">
    <property type="entry name" value="pcaI_scoA_fam"/>
    <property type="match status" value="1"/>
</dbReference>
<dbReference type="InterPro" id="IPR037171">
    <property type="entry name" value="NagB/RpiA_transferase-like"/>
</dbReference>
<comment type="catalytic activity">
    <reaction evidence="3">
        <text>a 3-oxo acid + succinyl-CoA = a 3-oxoacyl-CoA + succinate</text>
        <dbReference type="Rhea" id="RHEA:24564"/>
        <dbReference type="ChEBI" id="CHEBI:30031"/>
        <dbReference type="ChEBI" id="CHEBI:35973"/>
        <dbReference type="ChEBI" id="CHEBI:57292"/>
        <dbReference type="ChEBI" id="CHEBI:90726"/>
        <dbReference type="EC" id="2.8.3.5"/>
    </reaction>
</comment>
<dbReference type="EMBL" id="JAWRVE010000181">
    <property type="protein sequence ID" value="KAL1850760.1"/>
    <property type="molecule type" value="Genomic_DNA"/>
</dbReference>
<keyword evidence="2 3" id="KW-0808">Transferase</keyword>
<dbReference type="Proteomes" id="UP001583177">
    <property type="component" value="Unassembled WGS sequence"/>
</dbReference>
<comment type="pathway">
    <text evidence="3">Ketone metabolism; succinyl-CoA degradation; acetoacetyl-CoA from succinyl-CoA: step 1/1.</text>
</comment>
<evidence type="ECO:0000256" key="1">
    <source>
        <dbReference type="ARBA" id="ARBA00007154"/>
    </source>
</evidence>
<dbReference type="PROSITE" id="PS01274">
    <property type="entry name" value="COA_TRANSF_2"/>
    <property type="match status" value="1"/>
</dbReference>
<keyword evidence="3" id="KW-0496">Mitochondrion</keyword>
<sequence>MAATTRQLRRSMPTLLASAQSGQAAAVASVPLCLGRYNCLRTNATSALTSTAAASSRRLFSSSTIRRSAGLSSQEGESKAPPPVRGASKLFPDADAAVADVKSGSTILSSGFGLCGVAETLITALHRRGKDSLHSLTAVSNNAGVEGKGGLSVLTKEGQVNRLVLSYLGSNKVLEKKYLTGDIAIELCPQGTLAERIRSAGAGIPAFFTATGAHSLLQDGKIPVRLSPSGKVVENGRPRETRIFGGKTYLMETALHGDVAILRAWKADKAGNCVFRYTTKAFGPIMAKAARLTIVEAEHIVEIGEIDPNDVDVAGIFVDRIVPATAEKQIDILKLREEESGGAGGDAGAAKAVSPAQEKRNRIARRAAKELKDGFYVNLGVGLPTLAPSFVPEGRKVWLQSENGILGMGPYPTKDEVDPDIINAGKETVTLLPGAATFDSSESFTMIRGGHVDVSILGALQVSASGDLANFMIPGKVFKGMGGAMDLVSNPEKTKIVVTTEHVAKDGGSKVVQLCTLPLTGAQVVSTIITDLCVFQVDREAGVLTLTEIAPGVEVEEVRARTDAEFVVADDLQVME</sequence>
<gene>
    <name evidence="5" type="ORF">Daus18300_012768</name>
</gene>
<dbReference type="SUPFAM" id="SSF100950">
    <property type="entry name" value="NagB/RpiA/CoA transferase-like"/>
    <property type="match status" value="2"/>
</dbReference>
<evidence type="ECO:0000256" key="3">
    <source>
        <dbReference type="PIRNR" id="PIRNR000858"/>
    </source>
</evidence>
<dbReference type="PANTHER" id="PTHR13707">
    <property type="entry name" value="KETOACID-COENZYME A TRANSFERASE"/>
    <property type="match status" value="1"/>
</dbReference>
<evidence type="ECO:0000313" key="5">
    <source>
        <dbReference type="EMBL" id="KAL1850760.1"/>
    </source>
</evidence>
<comment type="caution">
    <text evidence="5">The sequence shown here is derived from an EMBL/GenBank/DDBJ whole genome shotgun (WGS) entry which is preliminary data.</text>
</comment>